<evidence type="ECO:0000313" key="3">
    <source>
        <dbReference type="Proteomes" id="UP000008021"/>
    </source>
</evidence>
<accession>A0A0E0CKL2</accession>
<proteinExistence type="predicted"/>
<reference evidence="2" key="1">
    <citation type="submission" date="2015-04" db="UniProtKB">
        <authorList>
            <consortium name="EnsemblPlants"/>
        </authorList>
    </citation>
    <scope>IDENTIFICATION</scope>
</reference>
<evidence type="ECO:0000256" key="1">
    <source>
        <dbReference type="SAM" id="MobiDB-lite"/>
    </source>
</evidence>
<protein>
    <submittedName>
        <fullName evidence="2">Uncharacterized protein</fullName>
    </submittedName>
</protein>
<keyword evidence="3" id="KW-1185">Reference proteome</keyword>
<dbReference type="EnsemblPlants" id="OMERI02G16750.1">
    <property type="protein sequence ID" value="OMERI02G16750.1"/>
    <property type="gene ID" value="OMERI02G16750"/>
</dbReference>
<dbReference type="Gramene" id="OMERI02G16750.1">
    <property type="protein sequence ID" value="OMERI02G16750.1"/>
    <property type="gene ID" value="OMERI02G16750"/>
</dbReference>
<feature type="region of interest" description="Disordered" evidence="1">
    <location>
        <begin position="1"/>
        <end position="54"/>
    </location>
</feature>
<dbReference type="Proteomes" id="UP000008021">
    <property type="component" value="Chromosome 2"/>
</dbReference>
<name>A0A0E0CKL2_9ORYZ</name>
<sequence>MADGDDKSVRRRLRMATDGGDGGQRRMAATTGNDDGWQRRRTATTDPCGGDYGWRRLAATTDWDDKQQRRMATTADGLPLPRLHALPPTPVLVADGGEYGGGGQGRPHRHPLLPVLYCNVVESEMVATPAADGEPGGRAIAGHIKAATAQYAEEGRARAEQGMVEMVGFDGKKMVGPTDSQWLRVADGWPYLAILKSEMEKLLEMLLDPPAHAWPIKGERPSSDAAQRWRLA</sequence>
<dbReference type="AlphaFoldDB" id="A0A0E0CKL2"/>
<dbReference type="HOGENOM" id="CLU_1196498_0_0_1"/>
<organism evidence="2">
    <name type="scientific">Oryza meridionalis</name>
    <dbReference type="NCBI Taxonomy" id="40149"/>
    <lineage>
        <taxon>Eukaryota</taxon>
        <taxon>Viridiplantae</taxon>
        <taxon>Streptophyta</taxon>
        <taxon>Embryophyta</taxon>
        <taxon>Tracheophyta</taxon>
        <taxon>Spermatophyta</taxon>
        <taxon>Magnoliopsida</taxon>
        <taxon>Liliopsida</taxon>
        <taxon>Poales</taxon>
        <taxon>Poaceae</taxon>
        <taxon>BOP clade</taxon>
        <taxon>Oryzoideae</taxon>
        <taxon>Oryzeae</taxon>
        <taxon>Oryzinae</taxon>
        <taxon>Oryza</taxon>
    </lineage>
</organism>
<feature type="region of interest" description="Disordered" evidence="1">
    <location>
        <begin position="213"/>
        <end position="232"/>
    </location>
</feature>
<reference evidence="2" key="2">
    <citation type="submission" date="2018-05" db="EMBL/GenBank/DDBJ databases">
        <title>OmerRS3 (Oryza meridionalis Reference Sequence Version 3).</title>
        <authorList>
            <person name="Zhang J."/>
            <person name="Kudrna D."/>
            <person name="Lee S."/>
            <person name="Talag J."/>
            <person name="Welchert J."/>
            <person name="Wing R.A."/>
        </authorList>
    </citation>
    <scope>NUCLEOTIDE SEQUENCE [LARGE SCALE GENOMIC DNA]</scope>
    <source>
        <strain evidence="2">cv. OR44</strain>
    </source>
</reference>
<evidence type="ECO:0000313" key="2">
    <source>
        <dbReference type="EnsemblPlants" id="OMERI02G16750.1"/>
    </source>
</evidence>